<evidence type="ECO:0000256" key="1">
    <source>
        <dbReference type="SAM" id="MobiDB-lite"/>
    </source>
</evidence>
<dbReference type="Proteomes" id="UP001383192">
    <property type="component" value="Unassembled WGS sequence"/>
</dbReference>
<dbReference type="AlphaFoldDB" id="A0AAW0CDE2"/>
<evidence type="ECO:0000313" key="2">
    <source>
        <dbReference type="EMBL" id="KAK7037616.1"/>
    </source>
</evidence>
<accession>A0AAW0CDE2</accession>
<name>A0AAW0CDE2_9AGAR</name>
<proteinExistence type="predicted"/>
<sequence>MADERADDEDAPGTLPKDPLYHPNPKKFSPRLSTSYPHFNSIFTRHDDLGHILTDSLTTRTRIFDLHTICISIDVPQFYHRYRYLLCEKEELHGANGFLTYSICPIPQKNLTQCYRSTPSLATQSN</sequence>
<reference evidence="2 3" key="1">
    <citation type="submission" date="2024-01" db="EMBL/GenBank/DDBJ databases">
        <title>A draft genome for a cacao thread blight-causing isolate of Paramarasmius palmivorus.</title>
        <authorList>
            <person name="Baruah I.K."/>
            <person name="Bukari Y."/>
            <person name="Amoako-Attah I."/>
            <person name="Meinhardt L.W."/>
            <person name="Bailey B.A."/>
            <person name="Cohen S.P."/>
        </authorList>
    </citation>
    <scope>NUCLEOTIDE SEQUENCE [LARGE SCALE GENOMIC DNA]</scope>
    <source>
        <strain evidence="2 3">GH-12</strain>
    </source>
</reference>
<protein>
    <submittedName>
        <fullName evidence="2">Uncharacterized protein</fullName>
    </submittedName>
</protein>
<feature type="region of interest" description="Disordered" evidence="1">
    <location>
        <begin position="1"/>
        <end position="29"/>
    </location>
</feature>
<organism evidence="2 3">
    <name type="scientific">Paramarasmius palmivorus</name>
    <dbReference type="NCBI Taxonomy" id="297713"/>
    <lineage>
        <taxon>Eukaryota</taxon>
        <taxon>Fungi</taxon>
        <taxon>Dikarya</taxon>
        <taxon>Basidiomycota</taxon>
        <taxon>Agaricomycotina</taxon>
        <taxon>Agaricomycetes</taxon>
        <taxon>Agaricomycetidae</taxon>
        <taxon>Agaricales</taxon>
        <taxon>Marasmiineae</taxon>
        <taxon>Marasmiaceae</taxon>
        <taxon>Paramarasmius</taxon>
    </lineage>
</organism>
<dbReference type="EMBL" id="JAYKXP010000045">
    <property type="protein sequence ID" value="KAK7037616.1"/>
    <property type="molecule type" value="Genomic_DNA"/>
</dbReference>
<evidence type="ECO:0000313" key="3">
    <source>
        <dbReference type="Proteomes" id="UP001383192"/>
    </source>
</evidence>
<gene>
    <name evidence="2" type="ORF">VNI00_010829</name>
</gene>
<feature type="compositionally biased region" description="Acidic residues" evidence="1">
    <location>
        <begin position="1"/>
        <end position="11"/>
    </location>
</feature>
<keyword evidence="3" id="KW-1185">Reference proteome</keyword>
<comment type="caution">
    <text evidence="2">The sequence shown here is derived from an EMBL/GenBank/DDBJ whole genome shotgun (WGS) entry which is preliminary data.</text>
</comment>